<gene>
    <name evidence="1" type="ORF">BaRGS_00017728</name>
</gene>
<keyword evidence="2" id="KW-1185">Reference proteome</keyword>
<reference evidence="1 2" key="1">
    <citation type="journal article" date="2023" name="Sci. Data">
        <title>Genome assembly of the Korean intertidal mud-creeper Batillaria attramentaria.</title>
        <authorList>
            <person name="Patra A.K."/>
            <person name="Ho P.T."/>
            <person name="Jun S."/>
            <person name="Lee S.J."/>
            <person name="Kim Y."/>
            <person name="Won Y.J."/>
        </authorList>
    </citation>
    <scope>NUCLEOTIDE SEQUENCE [LARGE SCALE GENOMIC DNA]</scope>
    <source>
        <strain evidence="1">Wonlab-2016</strain>
    </source>
</reference>
<protein>
    <submittedName>
        <fullName evidence="1">Uncharacterized protein</fullName>
    </submittedName>
</protein>
<evidence type="ECO:0000313" key="1">
    <source>
        <dbReference type="EMBL" id="KAK7491032.1"/>
    </source>
</evidence>
<accession>A0ABD0KVB5</accession>
<sequence length="123" mass="13135">MFSKPATKLRSKRSCLFSTQICPLATQLPCIQSNVAFQLHASELSTSRIFCQALVGSQVSAGALADSANSKAPNMDCTINSESKQTQCAALLTVSKARNTSSRQTANYQQHPAMVQLVHGACT</sequence>
<proteinExistence type="predicted"/>
<name>A0ABD0KVB5_9CAEN</name>
<evidence type="ECO:0000313" key="2">
    <source>
        <dbReference type="Proteomes" id="UP001519460"/>
    </source>
</evidence>
<dbReference type="EMBL" id="JACVVK020000120">
    <property type="protein sequence ID" value="KAK7491032.1"/>
    <property type="molecule type" value="Genomic_DNA"/>
</dbReference>
<comment type="caution">
    <text evidence="1">The sequence shown here is derived from an EMBL/GenBank/DDBJ whole genome shotgun (WGS) entry which is preliminary data.</text>
</comment>
<dbReference type="AlphaFoldDB" id="A0ABD0KVB5"/>
<organism evidence="1 2">
    <name type="scientific">Batillaria attramentaria</name>
    <dbReference type="NCBI Taxonomy" id="370345"/>
    <lineage>
        <taxon>Eukaryota</taxon>
        <taxon>Metazoa</taxon>
        <taxon>Spiralia</taxon>
        <taxon>Lophotrochozoa</taxon>
        <taxon>Mollusca</taxon>
        <taxon>Gastropoda</taxon>
        <taxon>Caenogastropoda</taxon>
        <taxon>Sorbeoconcha</taxon>
        <taxon>Cerithioidea</taxon>
        <taxon>Batillariidae</taxon>
        <taxon>Batillaria</taxon>
    </lineage>
</organism>
<dbReference type="Proteomes" id="UP001519460">
    <property type="component" value="Unassembled WGS sequence"/>
</dbReference>